<dbReference type="SUPFAM" id="SSF52467">
    <property type="entry name" value="DHS-like NAD/FAD-binding domain"/>
    <property type="match status" value="1"/>
</dbReference>
<evidence type="ECO:0000256" key="8">
    <source>
        <dbReference type="ARBA" id="ARBA00023027"/>
    </source>
</evidence>
<keyword evidence="6" id="KW-1278">Translocase</keyword>
<feature type="domain" description="NADP transhydrogenase beta-like" evidence="12">
    <location>
        <begin position="2"/>
        <end position="45"/>
    </location>
</feature>
<keyword evidence="5" id="KW-0521">NADP</keyword>
<organism evidence="13 14">
    <name type="scientific">Polyporus arcularius HHB13444</name>
    <dbReference type="NCBI Taxonomy" id="1314778"/>
    <lineage>
        <taxon>Eukaryota</taxon>
        <taxon>Fungi</taxon>
        <taxon>Dikarya</taxon>
        <taxon>Basidiomycota</taxon>
        <taxon>Agaricomycotina</taxon>
        <taxon>Agaricomycetes</taxon>
        <taxon>Polyporales</taxon>
        <taxon>Polyporaceae</taxon>
        <taxon>Polyporus</taxon>
    </lineage>
</organism>
<dbReference type="InterPro" id="IPR029035">
    <property type="entry name" value="DHS-like_NAD/FAD-binding_dom"/>
</dbReference>
<gene>
    <name evidence="13" type="ORF">K466DRAFT_584378</name>
</gene>
<evidence type="ECO:0000256" key="6">
    <source>
        <dbReference type="ARBA" id="ARBA00022967"/>
    </source>
</evidence>
<evidence type="ECO:0000256" key="1">
    <source>
        <dbReference type="ARBA" id="ARBA00004141"/>
    </source>
</evidence>
<keyword evidence="7" id="KW-1133">Transmembrane helix</keyword>
<keyword evidence="10" id="KW-0472">Membrane</keyword>
<evidence type="ECO:0000256" key="2">
    <source>
        <dbReference type="ARBA" id="ARBA00004173"/>
    </source>
</evidence>
<evidence type="ECO:0000256" key="4">
    <source>
        <dbReference type="ARBA" id="ARBA00022692"/>
    </source>
</evidence>
<proteinExistence type="predicted"/>
<protein>
    <recommendedName>
        <fullName evidence="3">proton-translocating NAD(P)(+) transhydrogenase</fullName>
        <ecNumber evidence="3">7.1.1.1</ecNumber>
    </recommendedName>
</protein>
<dbReference type="EMBL" id="ML211068">
    <property type="protein sequence ID" value="TFK89686.1"/>
    <property type="molecule type" value="Genomic_DNA"/>
</dbReference>
<evidence type="ECO:0000259" key="12">
    <source>
        <dbReference type="Pfam" id="PF02233"/>
    </source>
</evidence>
<name>A0A5C3PJH8_9APHY</name>
<dbReference type="InterPro" id="IPR034300">
    <property type="entry name" value="PNTB-like"/>
</dbReference>
<evidence type="ECO:0000256" key="7">
    <source>
        <dbReference type="ARBA" id="ARBA00022989"/>
    </source>
</evidence>
<accession>A0A5C3PJH8</accession>
<dbReference type="Gene3D" id="3.40.50.1220">
    <property type="entry name" value="TPP-binding domain"/>
    <property type="match status" value="1"/>
</dbReference>
<dbReference type="EC" id="7.1.1.1" evidence="3"/>
<dbReference type="InParanoid" id="A0A5C3PJH8"/>
<keyword evidence="14" id="KW-1185">Reference proteome</keyword>
<evidence type="ECO:0000256" key="5">
    <source>
        <dbReference type="ARBA" id="ARBA00022857"/>
    </source>
</evidence>
<evidence type="ECO:0000256" key="3">
    <source>
        <dbReference type="ARBA" id="ARBA00012943"/>
    </source>
</evidence>
<comment type="catalytic activity">
    <reaction evidence="11">
        <text>NAD(+) + NADPH + H(+)(in) = NADH + NADP(+) + H(+)(out)</text>
        <dbReference type="Rhea" id="RHEA:47992"/>
        <dbReference type="ChEBI" id="CHEBI:15378"/>
        <dbReference type="ChEBI" id="CHEBI:57540"/>
        <dbReference type="ChEBI" id="CHEBI:57783"/>
        <dbReference type="ChEBI" id="CHEBI:57945"/>
        <dbReference type="ChEBI" id="CHEBI:58349"/>
        <dbReference type="EC" id="7.1.1.1"/>
    </reaction>
</comment>
<dbReference type="GO" id="GO:0005739">
    <property type="term" value="C:mitochondrion"/>
    <property type="evidence" value="ECO:0007669"/>
    <property type="project" value="UniProtKB-SubCell"/>
</dbReference>
<reference evidence="13 14" key="1">
    <citation type="journal article" date="2019" name="Nat. Ecol. Evol.">
        <title>Megaphylogeny resolves global patterns of mushroom evolution.</title>
        <authorList>
            <person name="Varga T."/>
            <person name="Krizsan K."/>
            <person name="Foldi C."/>
            <person name="Dima B."/>
            <person name="Sanchez-Garcia M."/>
            <person name="Sanchez-Ramirez S."/>
            <person name="Szollosi G.J."/>
            <person name="Szarkandi J.G."/>
            <person name="Papp V."/>
            <person name="Albert L."/>
            <person name="Andreopoulos W."/>
            <person name="Angelini C."/>
            <person name="Antonin V."/>
            <person name="Barry K.W."/>
            <person name="Bougher N.L."/>
            <person name="Buchanan P."/>
            <person name="Buyck B."/>
            <person name="Bense V."/>
            <person name="Catcheside P."/>
            <person name="Chovatia M."/>
            <person name="Cooper J."/>
            <person name="Damon W."/>
            <person name="Desjardin D."/>
            <person name="Finy P."/>
            <person name="Geml J."/>
            <person name="Haridas S."/>
            <person name="Hughes K."/>
            <person name="Justo A."/>
            <person name="Karasinski D."/>
            <person name="Kautmanova I."/>
            <person name="Kiss B."/>
            <person name="Kocsube S."/>
            <person name="Kotiranta H."/>
            <person name="LaButti K.M."/>
            <person name="Lechner B.E."/>
            <person name="Liimatainen K."/>
            <person name="Lipzen A."/>
            <person name="Lukacs Z."/>
            <person name="Mihaltcheva S."/>
            <person name="Morgado L.N."/>
            <person name="Niskanen T."/>
            <person name="Noordeloos M.E."/>
            <person name="Ohm R.A."/>
            <person name="Ortiz-Santana B."/>
            <person name="Ovrebo C."/>
            <person name="Racz N."/>
            <person name="Riley R."/>
            <person name="Savchenko A."/>
            <person name="Shiryaev A."/>
            <person name="Soop K."/>
            <person name="Spirin V."/>
            <person name="Szebenyi C."/>
            <person name="Tomsovsky M."/>
            <person name="Tulloss R.E."/>
            <person name="Uehling J."/>
            <person name="Grigoriev I.V."/>
            <person name="Vagvolgyi C."/>
            <person name="Papp T."/>
            <person name="Martin F.M."/>
            <person name="Miettinen O."/>
            <person name="Hibbett D.S."/>
            <person name="Nagy L.G."/>
        </authorList>
    </citation>
    <scope>NUCLEOTIDE SEQUENCE [LARGE SCALE GENOMIC DNA]</scope>
    <source>
        <strain evidence="13 14">HHB13444</strain>
    </source>
</reference>
<evidence type="ECO:0000256" key="9">
    <source>
        <dbReference type="ARBA" id="ARBA00023128"/>
    </source>
</evidence>
<evidence type="ECO:0000256" key="10">
    <source>
        <dbReference type="ARBA" id="ARBA00023136"/>
    </source>
</evidence>
<dbReference type="AlphaFoldDB" id="A0A5C3PJH8"/>
<dbReference type="Pfam" id="PF02233">
    <property type="entry name" value="PNTB"/>
    <property type="match status" value="1"/>
</dbReference>
<dbReference type="STRING" id="1314778.A0A5C3PJH8"/>
<keyword evidence="8" id="KW-0520">NAD</keyword>
<keyword evidence="9" id="KW-0496">Mitochondrion</keyword>
<comment type="subcellular location">
    <subcellularLocation>
        <location evidence="1">Membrane</location>
        <topology evidence="1">Multi-pass membrane protein</topology>
    </subcellularLocation>
    <subcellularLocation>
        <location evidence="2">Mitochondrion</location>
    </subcellularLocation>
</comment>
<evidence type="ECO:0000313" key="14">
    <source>
        <dbReference type="Proteomes" id="UP000308197"/>
    </source>
</evidence>
<evidence type="ECO:0000313" key="13">
    <source>
        <dbReference type="EMBL" id="TFK89686.1"/>
    </source>
</evidence>
<keyword evidence="4" id="KW-0812">Transmembrane</keyword>
<dbReference type="GO" id="GO:0016020">
    <property type="term" value="C:membrane"/>
    <property type="evidence" value="ECO:0007669"/>
    <property type="project" value="UniProtKB-SubCell"/>
</dbReference>
<dbReference type="GO" id="GO:0008750">
    <property type="term" value="F:proton-translocating NAD(P)+ transhydrogenase activity"/>
    <property type="evidence" value="ECO:0007669"/>
    <property type="project" value="UniProtKB-EC"/>
</dbReference>
<sequence>MNVDDAVESFLNSENVTLVAGYGIAVAKPQYAISDVVRVLRSKGTSGCPSSVTCS</sequence>
<dbReference type="Proteomes" id="UP000308197">
    <property type="component" value="Unassembled WGS sequence"/>
</dbReference>
<evidence type="ECO:0000256" key="11">
    <source>
        <dbReference type="ARBA" id="ARBA00048202"/>
    </source>
</evidence>